<dbReference type="InterPro" id="IPR015943">
    <property type="entry name" value="WD40/YVTN_repeat-like_dom_sf"/>
</dbReference>
<organism evidence="1 2">
    <name type="scientific">Desulfosarcina ovata subsp. sediminis</name>
    <dbReference type="NCBI Taxonomy" id="885957"/>
    <lineage>
        <taxon>Bacteria</taxon>
        <taxon>Pseudomonadati</taxon>
        <taxon>Thermodesulfobacteriota</taxon>
        <taxon>Desulfobacteria</taxon>
        <taxon>Desulfobacterales</taxon>
        <taxon>Desulfosarcinaceae</taxon>
        <taxon>Desulfosarcina</taxon>
    </lineage>
</organism>
<dbReference type="AlphaFoldDB" id="A0A5K7ZR52"/>
<evidence type="ECO:0008006" key="3">
    <source>
        <dbReference type="Google" id="ProtNLM"/>
    </source>
</evidence>
<name>A0A5K7ZR52_9BACT</name>
<protein>
    <recommendedName>
        <fullName evidence="3">Oligogalacturonate lyase domain-containing protein</fullName>
    </recommendedName>
</protein>
<dbReference type="Proteomes" id="UP000425960">
    <property type="component" value="Chromosome"/>
</dbReference>
<dbReference type="EMBL" id="AP021876">
    <property type="protein sequence ID" value="BBO82770.1"/>
    <property type="molecule type" value="Genomic_DNA"/>
</dbReference>
<sequence length="428" mass="48964">MDTKQRLKKILGDQNTERLSALKTSVQVSVNRGLRSFRGGGDSIKAPLPTIQKYSAGNVHTFFGYYDISPFSLDNQRLLAMATAFAEHRKSTRKDIRVGYFERGDPGQFVPIGRSTTWCWQMGCRLQWLPSAPNRCIFYNTLVDGAYGSVVQDVITKEIHKRYHVPVYVLDATGKRALSLNFSRLHRLRPGYGYRNLPDTTIGRQCPEKDGVWRIDMESGRSDLIIELSQLAALDPLPSMKNAEHYVNHLSFSPSGERFMFFHLWESTGKRRNRLITSDWNGDNIRVLENEGTVSHYTWKSETELLATVHYAEMGTRYILYTDQSDLKVPIGKNQLNKDGHPSYSPKGNFLLTDTYPDKYREQHVLLMAADEDLLDAAALFSPPKFRGEVRCDLHPRWDREGRYVCVDSTAGGRRQLWVIDIATLMQN</sequence>
<dbReference type="RefSeq" id="WP_155323142.1">
    <property type="nucleotide sequence ID" value="NZ_AP021876.1"/>
</dbReference>
<gene>
    <name evidence="1" type="ORF">DSCO28_33360</name>
</gene>
<reference evidence="1 2" key="1">
    <citation type="submission" date="2019-11" db="EMBL/GenBank/DDBJ databases">
        <title>Comparative genomics of hydrocarbon-degrading Desulfosarcina strains.</title>
        <authorList>
            <person name="Watanabe M."/>
            <person name="Kojima H."/>
            <person name="Fukui M."/>
        </authorList>
    </citation>
    <scope>NUCLEOTIDE SEQUENCE [LARGE SCALE GENOMIC DNA]</scope>
    <source>
        <strain evidence="1 2">28bB2T</strain>
    </source>
</reference>
<accession>A0A5K7ZR52</accession>
<evidence type="ECO:0000313" key="1">
    <source>
        <dbReference type="EMBL" id="BBO82770.1"/>
    </source>
</evidence>
<proteinExistence type="predicted"/>
<dbReference type="KEGG" id="dov:DSCO28_33360"/>
<evidence type="ECO:0000313" key="2">
    <source>
        <dbReference type="Proteomes" id="UP000425960"/>
    </source>
</evidence>
<dbReference type="SUPFAM" id="SSF82171">
    <property type="entry name" value="DPP6 N-terminal domain-like"/>
    <property type="match status" value="1"/>
</dbReference>
<dbReference type="Gene3D" id="2.130.10.10">
    <property type="entry name" value="YVTN repeat-like/Quinoprotein amine dehydrogenase"/>
    <property type="match status" value="1"/>
</dbReference>